<evidence type="ECO:0008006" key="5">
    <source>
        <dbReference type="Google" id="ProtNLM"/>
    </source>
</evidence>
<feature type="region of interest" description="Disordered" evidence="1">
    <location>
        <begin position="137"/>
        <end position="241"/>
    </location>
</feature>
<gene>
    <name evidence="3" type="ORF">ED733_006875</name>
</gene>
<dbReference type="AlphaFoldDB" id="A0A5C6GCF3"/>
<reference evidence="4" key="1">
    <citation type="submission" date="2018-12" db="EMBL/GenBank/DDBJ databases">
        <title>The complete genome of Metarhizium rileyi, a key fungal pathogen of Lepidoptera.</title>
        <authorList>
            <person name="Binneck E."/>
            <person name="Lastra C.C.L."/>
            <person name="Sosa-Gomez D.R."/>
        </authorList>
    </citation>
    <scope>NUCLEOTIDE SEQUENCE [LARGE SCALE GENOMIC DNA]</scope>
    <source>
        <strain evidence="4">Cep018-CH2</strain>
    </source>
</reference>
<feature type="compositionally biased region" description="Low complexity" evidence="1">
    <location>
        <begin position="149"/>
        <end position="164"/>
    </location>
</feature>
<organism evidence="3 4">
    <name type="scientific">Metarhizium rileyi (strain RCEF 4871)</name>
    <name type="common">Nomuraea rileyi</name>
    <dbReference type="NCBI Taxonomy" id="1649241"/>
    <lineage>
        <taxon>Eukaryota</taxon>
        <taxon>Fungi</taxon>
        <taxon>Dikarya</taxon>
        <taxon>Ascomycota</taxon>
        <taxon>Pezizomycotina</taxon>
        <taxon>Sordariomycetes</taxon>
        <taxon>Hypocreomycetidae</taxon>
        <taxon>Hypocreales</taxon>
        <taxon>Clavicipitaceae</taxon>
        <taxon>Metarhizium</taxon>
    </lineage>
</organism>
<keyword evidence="2" id="KW-0732">Signal</keyword>
<dbReference type="Proteomes" id="UP000317257">
    <property type="component" value="Unassembled WGS sequence"/>
</dbReference>
<evidence type="ECO:0000313" key="4">
    <source>
        <dbReference type="Proteomes" id="UP000317257"/>
    </source>
</evidence>
<feature type="signal peptide" evidence="2">
    <location>
        <begin position="1"/>
        <end position="16"/>
    </location>
</feature>
<name>A0A5C6GCF3_METRR</name>
<evidence type="ECO:0000313" key="3">
    <source>
        <dbReference type="EMBL" id="TWU75089.1"/>
    </source>
</evidence>
<dbReference type="EMBL" id="SBHS01000009">
    <property type="protein sequence ID" value="TWU75089.1"/>
    <property type="molecule type" value="Genomic_DNA"/>
</dbReference>
<comment type="caution">
    <text evidence="3">The sequence shown here is derived from an EMBL/GenBank/DDBJ whole genome shotgun (WGS) entry which is preliminary data.</text>
</comment>
<evidence type="ECO:0000256" key="2">
    <source>
        <dbReference type="SAM" id="SignalP"/>
    </source>
</evidence>
<accession>A0A5C6GCF3</accession>
<feature type="chain" id="PRO_5022838392" description="GPI anchored protein" evidence="2">
    <location>
        <begin position="17"/>
        <end position="261"/>
    </location>
</feature>
<evidence type="ECO:0000256" key="1">
    <source>
        <dbReference type="SAM" id="MobiDB-lite"/>
    </source>
</evidence>
<feature type="compositionally biased region" description="Polar residues" evidence="1">
    <location>
        <begin position="175"/>
        <end position="197"/>
    </location>
</feature>
<sequence>MRPAPAILALVGLVAADSIRFESMTSSLVGDLGALSPRALDTCDVGTACGSGCLPIGSSCCSRSQGTYCSVGYRCYTYGCCPLGKNCSGPPVGGCQGDRVECGKVCRPKGSECCSQITGAFCRSGTSCVSTTRCNGPQQSGSGSGSGSGSSSSSSSSSSSVSGSDVATSDILGGVTTTTQGSDVTNTYSLSPSTNTADSNSNSGTGFGSDSSSGSGDSTRTTSGASPTDDQKSHPPTPGGAGAIHSSGFLLGLLAAVPLLL</sequence>
<feature type="compositionally biased region" description="Low complexity" evidence="1">
    <location>
        <begin position="198"/>
        <end position="226"/>
    </location>
</feature>
<proteinExistence type="predicted"/>
<protein>
    <recommendedName>
        <fullName evidence="5">GPI anchored protein</fullName>
    </recommendedName>
</protein>